<dbReference type="AlphaFoldDB" id="M6U6C7"/>
<proteinExistence type="predicted"/>
<protein>
    <submittedName>
        <fullName evidence="1">Uncharacterized protein</fullName>
    </submittedName>
</protein>
<dbReference type="EMBL" id="AHOP02000031">
    <property type="protein sequence ID" value="EMO40572.1"/>
    <property type="molecule type" value="Genomic_DNA"/>
</dbReference>
<dbReference type="Proteomes" id="UP000012153">
    <property type="component" value="Unassembled WGS sequence"/>
</dbReference>
<gene>
    <name evidence="1" type="ORF">LEP1GSC186_4277</name>
</gene>
<reference evidence="1 2" key="1">
    <citation type="submission" date="2013-01" db="EMBL/GenBank/DDBJ databases">
        <authorList>
            <person name="Harkins D.M."/>
            <person name="Durkin A.S."/>
            <person name="Brinkac L.M."/>
            <person name="Haft D.H."/>
            <person name="Selengut J.D."/>
            <person name="Sanka R."/>
            <person name="DePew J."/>
            <person name="Purushe J."/>
            <person name="Matthias M.A."/>
            <person name="Vinetz J.M."/>
            <person name="Sutton G.G."/>
            <person name="Nierman W.C."/>
            <person name="Fouts D.E."/>
        </authorList>
    </citation>
    <scope>NUCLEOTIDE SEQUENCE [LARGE SCALE GENOMIC DNA]</scope>
    <source>
        <strain evidence="1 2">ZUN142</strain>
    </source>
</reference>
<evidence type="ECO:0000313" key="2">
    <source>
        <dbReference type="Proteomes" id="UP000012153"/>
    </source>
</evidence>
<sequence>MIRYIKNKPIVFKTRNSNNVSKEENINGHLAKSKTYRKRSIKIEYKFYYKLSRKLIIFIAFKLLRQTLSLVKLYLIT</sequence>
<evidence type="ECO:0000313" key="1">
    <source>
        <dbReference type="EMBL" id="EMO40572.1"/>
    </source>
</evidence>
<name>M6U6C7_9LEPT</name>
<organism evidence="1 2">
    <name type="scientific">Leptospira noguchii serovar Autumnalis str. ZUN142</name>
    <dbReference type="NCBI Taxonomy" id="1085540"/>
    <lineage>
        <taxon>Bacteria</taxon>
        <taxon>Pseudomonadati</taxon>
        <taxon>Spirochaetota</taxon>
        <taxon>Spirochaetia</taxon>
        <taxon>Leptospirales</taxon>
        <taxon>Leptospiraceae</taxon>
        <taxon>Leptospira</taxon>
    </lineage>
</organism>
<comment type="caution">
    <text evidence="1">The sequence shown here is derived from an EMBL/GenBank/DDBJ whole genome shotgun (WGS) entry which is preliminary data.</text>
</comment>
<accession>M6U6C7</accession>